<reference evidence="2 3" key="1">
    <citation type="journal article" date="2022" name="Nat. Genet.">
        <title>Improved pea reference genome and pan-genome highlight genomic features and evolutionary characteristics.</title>
        <authorList>
            <person name="Yang T."/>
            <person name="Liu R."/>
            <person name="Luo Y."/>
            <person name="Hu S."/>
            <person name="Wang D."/>
            <person name="Wang C."/>
            <person name="Pandey M.K."/>
            <person name="Ge S."/>
            <person name="Xu Q."/>
            <person name="Li N."/>
            <person name="Li G."/>
            <person name="Huang Y."/>
            <person name="Saxena R.K."/>
            <person name="Ji Y."/>
            <person name="Li M."/>
            <person name="Yan X."/>
            <person name="He Y."/>
            <person name="Liu Y."/>
            <person name="Wang X."/>
            <person name="Xiang C."/>
            <person name="Varshney R.K."/>
            <person name="Ding H."/>
            <person name="Gao S."/>
            <person name="Zong X."/>
        </authorList>
    </citation>
    <scope>NUCLEOTIDE SEQUENCE [LARGE SCALE GENOMIC DNA]</scope>
    <source>
        <strain evidence="2 3">cv. Zhongwan 6</strain>
    </source>
</reference>
<accession>A0A9D4XP76</accession>
<evidence type="ECO:0000259" key="1">
    <source>
        <dbReference type="Pfam" id="PF13966"/>
    </source>
</evidence>
<protein>
    <recommendedName>
        <fullName evidence="1">Reverse transcriptase zinc-binding domain-containing protein</fullName>
    </recommendedName>
</protein>
<evidence type="ECO:0000313" key="3">
    <source>
        <dbReference type="Proteomes" id="UP001058974"/>
    </source>
</evidence>
<dbReference type="Gramene" id="Psat3g014960.1">
    <property type="protein sequence ID" value="Psat3g014960.1.cds"/>
    <property type="gene ID" value="Psat3g014960"/>
</dbReference>
<organism evidence="2 3">
    <name type="scientific">Pisum sativum</name>
    <name type="common">Garden pea</name>
    <name type="synonym">Lathyrus oleraceus</name>
    <dbReference type="NCBI Taxonomy" id="3888"/>
    <lineage>
        <taxon>Eukaryota</taxon>
        <taxon>Viridiplantae</taxon>
        <taxon>Streptophyta</taxon>
        <taxon>Embryophyta</taxon>
        <taxon>Tracheophyta</taxon>
        <taxon>Spermatophyta</taxon>
        <taxon>Magnoliopsida</taxon>
        <taxon>eudicotyledons</taxon>
        <taxon>Gunneridae</taxon>
        <taxon>Pentapetalae</taxon>
        <taxon>rosids</taxon>
        <taxon>fabids</taxon>
        <taxon>Fabales</taxon>
        <taxon>Fabaceae</taxon>
        <taxon>Papilionoideae</taxon>
        <taxon>50 kb inversion clade</taxon>
        <taxon>NPAAA clade</taxon>
        <taxon>Hologalegina</taxon>
        <taxon>IRL clade</taxon>
        <taxon>Fabeae</taxon>
        <taxon>Lathyrus</taxon>
    </lineage>
</organism>
<evidence type="ECO:0000313" key="2">
    <source>
        <dbReference type="EMBL" id="KAI5424634.1"/>
    </source>
</evidence>
<dbReference type="Gramene" id="Psat03G0071700-T1">
    <property type="protein sequence ID" value="KAI5424634.1"/>
    <property type="gene ID" value="KIW84_030717"/>
</dbReference>
<dbReference type="InterPro" id="IPR026960">
    <property type="entry name" value="RVT-Znf"/>
</dbReference>
<gene>
    <name evidence="2" type="ORF">KIW84_030717</name>
</gene>
<dbReference type="EMBL" id="JAMSHJ010000003">
    <property type="protein sequence ID" value="KAI5424634.1"/>
    <property type="molecule type" value="Genomic_DNA"/>
</dbReference>
<keyword evidence="3" id="KW-1185">Reference proteome</keyword>
<comment type="caution">
    <text evidence="2">The sequence shown here is derived from an EMBL/GenBank/DDBJ whole genome shotgun (WGS) entry which is preliminary data.</text>
</comment>
<dbReference type="Pfam" id="PF13966">
    <property type="entry name" value="zf-RVT"/>
    <property type="match status" value="1"/>
</dbReference>
<dbReference type="Proteomes" id="UP001058974">
    <property type="component" value="Chromosome 3"/>
</dbReference>
<sequence length="194" mass="22158">MPTIPWSKNLWNAHIPQSRSILIWRMFHCKLPTYDFIMSIGISMASCCPLCCVDPESFQHLFFDCGLANDLWRWLSSLLNFSNKRSSIDGWVRIYSKPASTQATVVVAGIVINTLFQIRQTRNNVKHVNHRENAMTSKRWILHQVQLSVIKAMEIAVSRGWSKLLIEIDSSLVAKAYSTLSWFLGNSEDVGVID</sequence>
<name>A0A9D4XP76_PEA</name>
<feature type="domain" description="Reverse transcriptase zinc-binding" evidence="1">
    <location>
        <begin position="3"/>
        <end position="72"/>
    </location>
</feature>
<proteinExistence type="predicted"/>
<dbReference type="AlphaFoldDB" id="A0A9D4XP76"/>